<dbReference type="SUPFAM" id="SSF55068">
    <property type="entry name" value="Peptide methionine sulfoxide reductase"/>
    <property type="match status" value="1"/>
</dbReference>
<comment type="similarity">
    <text evidence="1">Belongs to the MsrA Met sulfoxide reductase family.</text>
</comment>
<evidence type="ECO:0000313" key="6">
    <source>
        <dbReference type="EMBL" id="CAH0380303.1"/>
    </source>
</evidence>
<evidence type="ECO:0000256" key="4">
    <source>
        <dbReference type="ARBA" id="ARBA00030643"/>
    </source>
</evidence>
<comment type="caution">
    <text evidence="6">The sequence shown here is derived from an EMBL/GenBank/DDBJ whole genome shotgun (WGS) entry which is preliminary data.</text>
</comment>
<sequence>MRSSLLLVAGVVEALVGPQRTATLGLGCFWEPSETLLKLDGVVDTRCGYAGAAFPDAKPDYNSVCGGDGNVECVPVCVRVTYDEARVSYEDVLDAAFAAAKPVLGSRQYAPIVFAASDEEAERAAAWVAIGGKRDDGLERRQFAVETTDTFWLAEGYHQEYWQKWRPRYAALFALVGLQYADSKLDFLPPAADAACTALAVCIGLLFLGERVLDSETTKLGA</sequence>
<evidence type="ECO:0000313" key="7">
    <source>
        <dbReference type="Proteomes" id="UP000789595"/>
    </source>
</evidence>
<dbReference type="InterPro" id="IPR002569">
    <property type="entry name" value="Met_Sox_Rdtase_MsrA_dom"/>
</dbReference>
<dbReference type="GO" id="GO:0008113">
    <property type="term" value="F:peptide-methionine (S)-S-oxide reductase activity"/>
    <property type="evidence" value="ECO:0007669"/>
    <property type="project" value="UniProtKB-EC"/>
</dbReference>
<protein>
    <recommendedName>
        <fullName evidence="2">peptide-methionine (S)-S-oxide reductase</fullName>
        <ecNumber evidence="2">1.8.4.11</ecNumber>
    </recommendedName>
    <alternativeName>
        <fullName evidence="4">Peptide-methionine (S)-S-oxide reductase</fullName>
    </alternativeName>
</protein>
<dbReference type="PANTHER" id="PTHR43774">
    <property type="entry name" value="PEPTIDE METHIONINE SULFOXIDE REDUCTASE"/>
    <property type="match status" value="1"/>
</dbReference>
<dbReference type="OrthoDB" id="77405at2759"/>
<evidence type="ECO:0000259" key="5">
    <source>
        <dbReference type="Pfam" id="PF01625"/>
    </source>
</evidence>
<keyword evidence="7" id="KW-1185">Reference proteome</keyword>
<dbReference type="Proteomes" id="UP000789595">
    <property type="component" value="Unassembled WGS sequence"/>
</dbReference>
<dbReference type="InterPro" id="IPR036509">
    <property type="entry name" value="Met_Sox_Rdtase_MsrA_sf"/>
</dbReference>
<reference evidence="6" key="1">
    <citation type="submission" date="2021-11" db="EMBL/GenBank/DDBJ databases">
        <authorList>
            <consortium name="Genoscope - CEA"/>
            <person name="William W."/>
        </authorList>
    </citation>
    <scope>NUCLEOTIDE SEQUENCE</scope>
</reference>
<keyword evidence="3" id="KW-0560">Oxidoreductase</keyword>
<dbReference type="EMBL" id="CAKKNE010000006">
    <property type="protein sequence ID" value="CAH0380303.1"/>
    <property type="molecule type" value="Genomic_DNA"/>
</dbReference>
<feature type="domain" description="Peptide methionine sulphoxide reductase MsrA" evidence="5">
    <location>
        <begin position="21"/>
        <end position="169"/>
    </location>
</feature>
<gene>
    <name evidence="6" type="ORF">PECAL_6P19470</name>
</gene>
<proteinExistence type="inferred from homology"/>
<dbReference type="AlphaFoldDB" id="A0A8J2T378"/>
<dbReference type="Pfam" id="PF01625">
    <property type="entry name" value="PMSR"/>
    <property type="match status" value="1"/>
</dbReference>
<dbReference type="Gene3D" id="3.30.1060.10">
    <property type="entry name" value="Peptide methionine sulphoxide reductase MsrA"/>
    <property type="match status" value="1"/>
</dbReference>
<evidence type="ECO:0000256" key="1">
    <source>
        <dbReference type="ARBA" id="ARBA00005591"/>
    </source>
</evidence>
<name>A0A8J2T378_9STRA</name>
<accession>A0A8J2T378</accession>
<evidence type="ECO:0000256" key="2">
    <source>
        <dbReference type="ARBA" id="ARBA00012502"/>
    </source>
</evidence>
<organism evidence="6 7">
    <name type="scientific">Pelagomonas calceolata</name>
    <dbReference type="NCBI Taxonomy" id="35677"/>
    <lineage>
        <taxon>Eukaryota</taxon>
        <taxon>Sar</taxon>
        <taxon>Stramenopiles</taxon>
        <taxon>Ochrophyta</taxon>
        <taxon>Pelagophyceae</taxon>
        <taxon>Pelagomonadales</taxon>
        <taxon>Pelagomonadaceae</taxon>
        <taxon>Pelagomonas</taxon>
    </lineage>
</organism>
<dbReference type="PANTHER" id="PTHR43774:SF1">
    <property type="entry name" value="PEPTIDE METHIONINE SULFOXIDE REDUCTASE MSRA 2"/>
    <property type="match status" value="1"/>
</dbReference>
<evidence type="ECO:0000256" key="3">
    <source>
        <dbReference type="ARBA" id="ARBA00023002"/>
    </source>
</evidence>
<dbReference type="EC" id="1.8.4.11" evidence="2"/>